<dbReference type="AlphaFoldDB" id="M4BMZ3"/>
<dbReference type="STRING" id="559515.M4BMZ3"/>
<dbReference type="VEuPathDB" id="FungiDB:HpaG807780"/>
<evidence type="ECO:0000259" key="1">
    <source>
        <dbReference type="Pfam" id="PF08241"/>
    </source>
</evidence>
<keyword evidence="3" id="KW-1185">Reference proteome</keyword>
<dbReference type="Proteomes" id="UP000011713">
    <property type="component" value="Unassembled WGS sequence"/>
</dbReference>
<protein>
    <recommendedName>
        <fullName evidence="1">Methyltransferase type 11 domain-containing protein</fullName>
    </recommendedName>
</protein>
<evidence type="ECO:0000313" key="3">
    <source>
        <dbReference type="Proteomes" id="UP000011713"/>
    </source>
</evidence>
<feature type="domain" description="Methyltransferase type 11" evidence="1">
    <location>
        <begin position="145"/>
        <end position="200"/>
    </location>
</feature>
<dbReference type="EnsemblProtists" id="HpaT807780">
    <property type="protein sequence ID" value="HpaP807780"/>
    <property type="gene ID" value="HpaG807780"/>
</dbReference>
<dbReference type="CDD" id="cd02440">
    <property type="entry name" value="AdoMet_MTases"/>
    <property type="match status" value="1"/>
</dbReference>
<proteinExistence type="predicted"/>
<name>M4BMZ3_HYAAE</name>
<dbReference type="Pfam" id="PF08241">
    <property type="entry name" value="Methyltransf_11"/>
    <property type="match status" value="1"/>
</dbReference>
<dbReference type="Gene3D" id="3.40.50.150">
    <property type="entry name" value="Vaccinia Virus protein VP39"/>
    <property type="match status" value="1"/>
</dbReference>
<dbReference type="SUPFAM" id="SSF53335">
    <property type="entry name" value="S-adenosyl-L-methionine-dependent methyltransferases"/>
    <property type="match status" value="1"/>
</dbReference>
<dbReference type="GO" id="GO:0008757">
    <property type="term" value="F:S-adenosylmethionine-dependent methyltransferase activity"/>
    <property type="evidence" value="ECO:0007669"/>
    <property type="project" value="InterPro"/>
</dbReference>
<dbReference type="HOGENOM" id="CLU_1172606_0_0_1"/>
<accession>M4BMZ3</accession>
<dbReference type="InParanoid" id="M4BMZ3"/>
<reference evidence="3" key="1">
    <citation type="journal article" date="2010" name="Science">
        <title>Signatures of adaptation to obligate biotrophy in the Hyaloperonospora arabidopsidis genome.</title>
        <authorList>
            <person name="Baxter L."/>
            <person name="Tripathy S."/>
            <person name="Ishaque N."/>
            <person name="Boot N."/>
            <person name="Cabral A."/>
            <person name="Kemen E."/>
            <person name="Thines M."/>
            <person name="Ah-Fong A."/>
            <person name="Anderson R."/>
            <person name="Badejoko W."/>
            <person name="Bittner-Eddy P."/>
            <person name="Boore J.L."/>
            <person name="Chibucos M.C."/>
            <person name="Coates M."/>
            <person name="Dehal P."/>
            <person name="Delehaunty K."/>
            <person name="Dong S."/>
            <person name="Downton P."/>
            <person name="Dumas B."/>
            <person name="Fabro G."/>
            <person name="Fronick C."/>
            <person name="Fuerstenberg S.I."/>
            <person name="Fulton L."/>
            <person name="Gaulin E."/>
            <person name="Govers F."/>
            <person name="Hughes L."/>
            <person name="Humphray S."/>
            <person name="Jiang R.H."/>
            <person name="Judelson H."/>
            <person name="Kamoun S."/>
            <person name="Kyung K."/>
            <person name="Meijer H."/>
            <person name="Minx P."/>
            <person name="Morris P."/>
            <person name="Nelson J."/>
            <person name="Phuntumart V."/>
            <person name="Qutob D."/>
            <person name="Rehmany A."/>
            <person name="Rougon-Cardoso A."/>
            <person name="Ryden P."/>
            <person name="Torto-Alalibo T."/>
            <person name="Studholme D."/>
            <person name="Wang Y."/>
            <person name="Win J."/>
            <person name="Wood J."/>
            <person name="Clifton S.W."/>
            <person name="Rogers J."/>
            <person name="Van den Ackerveken G."/>
            <person name="Jones J.D."/>
            <person name="McDowell J.M."/>
            <person name="Beynon J."/>
            <person name="Tyler B.M."/>
        </authorList>
    </citation>
    <scope>NUCLEOTIDE SEQUENCE [LARGE SCALE GENOMIC DNA]</scope>
    <source>
        <strain evidence="3">Emoy2</strain>
    </source>
</reference>
<sequence length="237" mass="27418">MQAPPARLGPFEFQTLSRIRWDHSIRRRTIASKDLISPQLGNQNMAKQDEIKTMKLYHLFGSHRASTERVGLHRQRHPSETGTIGEAGLTTLFRRRTCWSYRQATRCGASREKGAGYRHGVWRDSLIAGTSKRLQSKDLTRRCGLDDQVTHLNGDFLELPVQHNECDVVVGLLCFLHIGHWRQLFTRYFDSLKPGGLLYVDDIFPSWRQVDRRRSTHAETGHLLHETPEFEDATTKW</sequence>
<dbReference type="InterPro" id="IPR013216">
    <property type="entry name" value="Methyltransf_11"/>
</dbReference>
<reference evidence="2" key="2">
    <citation type="submission" date="2015-06" db="UniProtKB">
        <authorList>
            <consortium name="EnsemblProtists"/>
        </authorList>
    </citation>
    <scope>IDENTIFICATION</scope>
    <source>
        <strain evidence="2">Emoy2</strain>
    </source>
</reference>
<evidence type="ECO:0000313" key="2">
    <source>
        <dbReference type="EnsemblProtists" id="HpaP807780"/>
    </source>
</evidence>
<dbReference type="InterPro" id="IPR029063">
    <property type="entry name" value="SAM-dependent_MTases_sf"/>
</dbReference>
<dbReference type="eggNOG" id="KOG1269">
    <property type="taxonomic scope" value="Eukaryota"/>
</dbReference>
<organism evidence="2 3">
    <name type="scientific">Hyaloperonospora arabidopsidis (strain Emoy2)</name>
    <name type="common">Downy mildew agent</name>
    <name type="synonym">Peronospora arabidopsidis</name>
    <dbReference type="NCBI Taxonomy" id="559515"/>
    <lineage>
        <taxon>Eukaryota</taxon>
        <taxon>Sar</taxon>
        <taxon>Stramenopiles</taxon>
        <taxon>Oomycota</taxon>
        <taxon>Peronosporomycetes</taxon>
        <taxon>Peronosporales</taxon>
        <taxon>Peronosporaceae</taxon>
        <taxon>Hyaloperonospora</taxon>
    </lineage>
</organism>
<dbReference type="EMBL" id="JH598440">
    <property type="status" value="NOT_ANNOTATED_CDS"/>
    <property type="molecule type" value="Genomic_DNA"/>
</dbReference>